<dbReference type="PANTHER" id="PTHR32552">
    <property type="entry name" value="FERRICHROME IRON RECEPTOR-RELATED"/>
    <property type="match status" value="1"/>
</dbReference>
<keyword evidence="12 19" id="KW-0675">Receptor</keyword>
<evidence type="ECO:0000256" key="14">
    <source>
        <dbReference type="PROSITE-ProRule" id="PRU01360"/>
    </source>
</evidence>
<evidence type="ECO:0000256" key="5">
    <source>
        <dbReference type="ARBA" id="ARBA00022496"/>
    </source>
</evidence>
<comment type="subcellular location">
    <subcellularLocation>
        <location evidence="1 14">Cell outer membrane</location>
        <topology evidence="1 14">Multi-pass membrane protein</topology>
    </subcellularLocation>
</comment>
<dbReference type="InterPro" id="IPR010105">
    <property type="entry name" value="TonB_sidphr_rcpt"/>
</dbReference>
<feature type="chain" id="PRO_5047263272" evidence="16">
    <location>
        <begin position="28"/>
        <end position="708"/>
    </location>
</feature>
<name>A0ABV6SCB7_9SPHN</name>
<keyword evidence="5" id="KW-0410">Iron transport</keyword>
<keyword evidence="3 14" id="KW-0813">Transport</keyword>
<evidence type="ECO:0000259" key="18">
    <source>
        <dbReference type="Pfam" id="PF07715"/>
    </source>
</evidence>
<evidence type="ECO:0000259" key="17">
    <source>
        <dbReference type="Pfam" id="PF00593"/>
    </source>
</evidence>
<keyword evidence="4 14" id="KW-1134">Transmembrane beta strand</keyword>
<evidence type="ECO:0000256" key="13">
    <source>
        <dbReference type="ARBA" id="ARBA00023237"/>
    </source>
</evidence>
<accession>A0ABV6SCB7</accession>
<evidence type="ECO:0000256" key="10">
    <source>
        <dbReference type="ARBA" id="ARBA00023077"/>
    </source>
</evidence>
<sequence>MLSPRFVSHLPLILPALGMTGLMPAHAEEAAEIGGGNEGETIVVTARAQTLYRVTETEVGKIAADPLDVPQSVQVINSDMIEDQGARDIRDLYRNVPGVSANNYATVTYRGFSQDVTYYDGLRGDPFQTFSVPQLFTIDRVEFLKGPAGMLYGAGSPGGTINYVTKKPSDQFAANMRAIVGGRNRYGGSFDVTSPLDKDGVMSARAGLFYEDYDSYRAHASSRTLVADGGLTARISDDTKLTVQVTDYDQDLPGNRLRGIPIDADGNFLTYRSWNHNDPGDFIRYNGLVTQARLDSKLSDAISFNVAGRWFRYNEDQEYHEPVALRDTDGDGVYDTVTREFRKQHRHVEGLSLGANLVGKFTTGVFEHTVLLGGDWYREDSTGQNYATRNVSALSLIDPDYSDSSKPDLSGVTPSYTDARALRRGVYLQEQLGIGEHVILVGGVRRDWFDDNDYIAGDSASSAATTWRTGAIYKPRRDVSLYVSWSQAFEPQDVSDQSPLAGGPFAAETGNQIEAGIKTDLLNGRIQTTLAAYRIVRRNVLQIDDSQDAVNGVDQLAPIGEVTSKGVEATVTADVTRDWVVSLNYAYNDTRITGTAEGQSIDNSVGDRFPNTPHHQAGFWTRYQVQAIETAFAFGGQYVSDQIDRSGDRLKPFTVFDATISHDFGFAEVKFRIENIFDKYYAVSGFTGAKGAYLGNARSWFVELRRRF</sequence>
<comment type="similarity">
    <text evidence="2 14 15">Belongs to the TonB-dependent receptor family.</text>
</comment>
<dbReference type="InterPro" id="IPR039426">
    <property type="entry name" value="TonB-dep_rcpt-like"/>
</dbReference>
<evidence type="ECO:0000256" key="16">
    <source>
        <dbReference type="SAM" id="SignalP"/>
    </source>
</evidence>
<evidence type="ECO:0000256" key="7">
    <source>
        <dbReference type="ARBA" id="ARBA00022729"/>
    </source>
</evidence>
<dbReference type="Pfam" id="PF07715">
    <property type="entry name" value="Plug"/>
    <property type="match status" value="1"/>
</dbReference>
<keyword evidence="20" id="KW-1185">Reference proteome</keyword>
<keyword evidence="9" id="KW-0406">Ion transport</keyword>
<dbReference type="InterPro" id="IPR036942">
    <property type="entry name" value="Beta-barrel_TonB_sf"/>
</dbReference>
<dbReference type="RefSeq" id="WP_267221924.1">
    <property type="nucleotide sequence ID" value="NZ_JAPCWC010000012.1"/>
</dbReference>
<protein>
    <submittedName>
        <fullName evidence="19">TonB-dependent siderophore receptor</fullName>
    </submittedName>
</protein>
<feature type="domain" description="TonB-dependent receptor-like beta-barrel" evidence="17">
    <location>
        <begin position="245"/>
        <end position="675"/>
    </location>
</feature>
<keyword evidence="8" id="KW-0408">Iron</keyword>
<keyword evidence="10 15" id="KW-0798">TonB box</keyword>
<dbReference type="Gene3D" id="2.40.170.20">
    <property type="entry name" value="TonB-dependent receptor, beta-barrel domain"/>
    <property type="match status" value="1"/>
</dbReference>
<keyword evidence="6 14" id="KW-0812">Transmembrane</keyword>
<evidence type="ECO:0000313" key="19">
    <source>
        <dbReference type="EMBL" id="MFC0686895.1"/>
    </source>
</evidence>
<reference evidence="19 20" key="1">
    <citation type="submission" date="2024-09" db="EMBL/GenBank/DDBJ databases">
        <authorList>
            <person name="Sun Q."/>
            <person name="Mori K."/>
        </authorList>
    </citation>
    <scope>NUCLEOTIDE SEQUENCE [LARGE SCALE GENOMIC DNA]</scope>
    <source>
        <strain evidence="19 20">CICC 11035S</strain>
    </source>
</reference>
<evidence type="ECO:0000256" key="8">
    <source>
        <dbReference type="ARBA" id="ARBA00023004"/>
    </source>
</evidence>
<dbReference type="InterPro" id="IPR037066">
    <property type="entry name" value="Plug_dom_sf"/>
</dbReference>
<evidence type="ECO:0000256" key="4">
    <source>
        <dbReference type="ARBA" id="ARBA00022452"/>
    </source>
</evidence>
<evidence type="ECO:0000256" key="6">
    <source>
        <dbReference type="ARBA" id="ARBA00022692"/>
    </source>
</evidence>
<evidence type="ECO:0000313" key="20">
    <source>
        <dbReference type="Proteomes" id="UP001589858"/>
    </source>
</evidence>
<keyword evidence="7 16" id="KW-0732">Signal</keyword>
<dbReference type="Proteomes" id="UP001589858">
    <property type="component" value="Unassembled WGS sequence"/>
</dbReference>
<dbReference type="InterPro" id="IPR000531">
    <property type="entry name" value="Beta-barrel_TonB"/>
</dbReference>
<proteinExistence type="inferred from homology"/>
<dbReference type="SUPFAM" id="SSF56935">
    <property type="entry name" value="Porins"/>
    <property type="match status" value="1"/>
</dbReference>
<dbReference type="PANTHER" id="PTHR32552:SF68">
    <property type="entry name" value="FERRICHROME OUTER MEMBRANE TRANSPORTER_PHAGE RECEPTOR"/>
    <property type="match status" value="1"/>
</dbReference>
<dbReference type="Pfam" id="PF00593">
    <property type="entry name" value="TonB_dep_Rec_b-barrel"/>
    <property type="match status" value="1"/>
</dbReference>
<evidence type="ECO:0000256" key="2">
    <source>
        <dbReference type="ARBA" id="ARBA00009810"/>
    </source>
</evidence>
<feature type="signal peptide" evidence="16">
    <location>
        <begin position="1"/>
        <end position="27"/>
    </location>
</feature>
<dbReference type="PROSITE" id="PS52016">
    <property type="entry name" value="TONB_DEPENDENT_REC_3"/>
    <property type="match status" value="1"/>
</dbReference>
<dbReference type="InterPro" id="IPR012910">
    <property type="entry name" value="Plug_dom"/>
</dbReference>
<evidence type="ECO:0000256" key="3">
    <source>
        <dbReference type="ARBA" id="ARBA00022448"/>
    </source>
</evidence>
<dbReference type="CDD" id="cd01347">
    <property type="entry name" value="ligand_gated_channel"/>
    <property type="match status" value="1"/>
</dbReference>
<evidence type="ECO:0000256" key="1">
    <source>
        <dbReference type="ARBA" id="ARBA00004571"/>
    </source>
</evidence>
<feature type="domain" description="TonB-dependent receptor plug" evidence="18">
    <location>
        <begin position="67"/>
        <end position="160"/>
    </location>
</feature>
<dbReference type="Gene3D" id="2.170.130.10">
    <property type="entry name" value="TonB-dependent receptor, plug domain"/>
    <property type="match status" value="1"/>
</dbReference>
<gene>
    <name evidence="19" type="ORF">ACFFF8_20120</name>
</gene>
<dbReference type="EMBL" id="JBHLTM010000078">
    <property type="protein sequence ID" value="MFC0686895.1"/>
    <property type="molecule type" value="Genomic_DNA"/>
</dbReference>
<keyword evidence="13 14" id="KW-0998">Cell outer membrane</keyword>
<keyword evidence="11 14" id="KW-0472">Membrane</keyword>
<dbReference type="NCBIfam" id="TIGR01783">
    <property type="entry name" value="TonB-siderophor"/>
    <property type="match status" value="1"/>
</dbReference>
<organism evidence="19 20">
    <name type="scientific">Novosphingobium clariflavum</name>
    <dbReference type="NCBI Taxonomy" id="2029884"/>
    <lineage>
        <taxon>Bacteria</taxon>
        <taxon>Pseudomonadati</taxon>
        <taxon>Pseudomonadota</taxon>
        <taxon>Alphaproteobacteria</taxon>
        <taxon>Sphingomonadales</taxon>
        <taxon>Sphingomonadaceae</taxon>
        <taxon>Novosphingobium</taxon>
    </lineage>
</organism>
<evidence type="ECO:0000256" key="9">
    <source>
        <dbReference type="ARBA" id="ARBA00023065"/>
    </source>
</evidence>
<comment type="caution">
    <text evidence="19">The sequence shown here is derived from an EMBL/GenBank/DDBJ whole genome shotgun (WGS) entry which is preliminary data.</text>
</comment>
<evidence type="ECO:0000256" key="15">
    <source>
        <dbReference type="RuleBase" id="RU003357"/>
    </source>
</evidence>
<evidence type="ECO:0000256" key="12">
    <source>
        <dbReference type="ARBA" id="ARBA00023170"/>
    </source>
</evidence>
<evidence type="ECO:0000256" key="11">
    <source>
        <dbReference type="ARBA" id="ARBA00023136"/>
    </source>
</evidence>